<feature type="compositionally biased region" description="Polar residues" evidence="2">
    <location>
        <begin position="186"/>
        <end position="198"/>
    </location>
</feature>
<evidence type="ECO:0000256" key="2">
    <source>
        <dbReference type="SAM" id="MobiDB-lite"/>
    </source>
</evidence>
<feature type="region of interest" description="Disordered" evidence="2">
    <location>
        <begin position="1"/>
        <end position="80"/>
    </location>
</feature>
<keyword evidence="1" id="KW-0175">Coiled coil</keyword>
<evidence type="ECO:0008006" key="5">
    <source>
        <dbReference type="Google" id="ProtNLM"/>
    </source>
</evidence>
<organism evidence="3 4">
    <name type="scientific">Aedes albopictus</name>
    <name type="common">Asian tiger mosquito</name>
    <name type="synonym">Stegomyia albopicta</name>
    <dbReference type="NCBI Taxonomy" id="7160"/>
    <lineage>
        <taxon>Eukaryota</taxon>
        <taxon>Metazoa</taxon>
        <taxon>Ecdysozoa</taxon>
        <taxon>Arthropoda</taxon>
        <taxon>Hexapoda</taxon>
        <taxon>Insecta</taxon>
        <taxon>Pterygota</taxon>
        <taxon>Neoptera</taxon>
        <taxon>Endopterygota</taxon>
        <taxon>Diptera</taxon>
        <taxon>Nematocera</taxon>
        <taxon>Culicoidea</taxon>
        <taxon>Culicidae</taxon>
        <taxon>Culicinae</taxon>
        <taxon>Aedini</taxon>
        <taxon>Aedes</taxon>
        <taxon>Stegomyia</taxon>
    </lineage>
</organism>
<name>A0ABM2A628_AEDAL</name>
<evidence type="ECO:0000313" key="4">
    <source>
        <dbReference type="Proteomes" id="UP000069940"/>
    </source>
</evidence>
<proteinExistence type="predicted"/>
<reference evidence="3" key="2">
    <citation type="submission" date="2025-05" db="UniProtKB">
        <authorList>
            <consortium name="EnsemblMetazoa"/>
        </authorList>
    </citation>
    <scope>IDENTIFICATION</scope>
    <source>
        <strain evidence="3">Foshan</strain>
    </source>
</reference>
<evidence type="ECO:0000313" key="3">
    <source>
        <dbReference type="EnsemblMetazoa" id="AALFPA23_024808.P36977"/>
    </source>
</evidence>
<reference evidence="4" key="1">
    <citation type="journal article" date="2015" name="Proc. Natl. Acad. Sci. U.S.A.">
        <title>Genome sequence of the Asian Tiger mosquito, Aedes albopictus, reveals insights into its biology, genetics, and evolution.</title>
        <authorList>
            <person name="Chen X.G."/>
            <person name="Jiang X."/>
            <person name="Gu J."/>
            <person name="Xu M."/>
            <person name="Wu Y."/>
            <person name="Deng Y."/>
            <person name="Zhang C."/>
            <person name="Bonizzoni M."/>
            <person name="Dermauw W."/>
            <person name="Vontas J."/>
            <person name="Armbruster P."/>
            <person name="Huang X."/>
            <person name="Yang Y."/>
            <person name="Zhang H."/>
            <person name="He W."/>
            <person name="Peng H."/>
            <person name="Liu Y."/>
            <person name="Wu K."/>
            <person name="Chen J."/>
            <person name="Lirakis M."/>
            <person name="Topalis P."/>
            <person name="Van Leeuwen T."/>
            <person name="Hall A.B."/>
            <person name="Jiang X."/>
            <person name="Thorpe C."/>
            <person name="Mueller R.L."/>
            <person name="Sun C."/>
            <person name="Waterhouse R.M."/>
            <person name="Yan G."/>
            <person name="Tu Z.J."/>
            <person name="Fang X."/>
            <person name="James A.A."/>
        </authorList>
    </citation>
    <scope>NUCLEOTIDE SEQUENCE [LARGE SCALE GENOMIC DNA]</scope>
    <source>
        <strain evidence="4">Foshan</strain>
    </source>
</reference>
<evidence type="ECO:0000256" key="1">
    <source>
        <dbReference type="SAM" id="Coils"/>
    </source>
</evidence>
<accession>A0ABM2A628</accession>
<sequence>MPDIVDQSVPVVADEQVNSSAGPSSKVPLPRYHPADSPPNGHDFGGPSKMVSVPADGGFRQNTPQCPKPTSDSDDSSCTSTEELFAGFQEKESRLALEAIIKEQQDSIDKMAADSEALQKENAKLRALNMMLQESLVQKHDNVSFTDVKGYPNREWLLSVSQNSEDSDYLFTKELLFRLFPQGVGNATPSGRPSNNPKGRNKLEGSRKLVVQPTKLDPEKVAYMKDRLFERRRILQDPVGIALEKSKMINKHIANVIANNPTLRKISK</sequence>
<protein>
    <recommendedName>
        <fullName evidence="5">BEN domain-containing protein</fullName>
    </recommendedName>
</protein>
<dbReference type="EnsemblMetazoa" id="AALFPA23_024808.R36977">
    <property type="protein sequence ID" value="AALFPA23_024808.P36977"/>
    <property type="gene ID" value="AALFPA23_024808"/>
</dbReference>
<dbReference type="RefSeq" id="XP_029736032.2">
    <property type="nucleotide sequence ID" value="XM_029880172.2"/>
</dbReference>
<feature type="coiled-coil region" evidence="1">
    <location>
        <begin position="101"/>
        <end position="135"/>
    </location>
</feature>
<feature type="region of interest" description="Disordered" evidence="2">
    <location>
        <begin position="186"/>
        <end position="206"/>
    </location>
</feature>
<keyword evidence="4" id="KW-1185">Reference proteome</keyword>
<dbReference type="GeneID" id="115270444"/>
<dbReference type="Proteomes" id="UP000069940">
    <property type="component" value="Unassembled WGS sequence"/>
</dbReference>